<feature type="binding site" evidence="19">
    <location>
        <position position="267"/>
    </location>
    <ligand>
        <name>Zn(2+)</name>
        <dbReference type="ChEBI" id="CHEBI:29105"/>
        <label>1</label>
    </ligand>
</feature>
<dbReference type="FunFam" id="3.10.120.10:FF:000002">
    <property type="entry name" value="Cytochrome b5 type B"/>
    <property type="match status" value="1"/>
</dbReference>
<evidence type="ECO:0000256" key="1">
    <source>
        <dbReference type="ARBA" id="ARBA00004477"/>
    </source>
</evidence>
<dbReference type="GO" id="GO:0020037">
    <property type="term" value="F:heme binding"/>
    <property type="evidence" value="ECO:0007669"/>
    <property type="project" value="InterPro"/>
</dbReference>
<feature type="binding site" evidence="19">
    <location>
        <position position="239"/>
    </location>
    <ligand>
        <name>Zn(2+)</name>
        <dbReference type="ChEBI" id="CHEBI:29105"/>
        <label>1</label>
    </ligand>
</feature>
<name>A0A4Y7QCM8_9AGAM</name>
<dbReference type="SMART" id="SM01117">
    <property type="entry name" value="Cyt-b5"/>
    <property type="match status" value="1"/>
</dbReference>
<accession>A0A4Y7QCM8</accession>
<evidence type="ECO:0000256" key="8">
    <source>
        <dbReference type="ARBA" id="ARBA00022723"/>
    </source>
</evidence>
<evidence type="ECO:0000256" key="21">
    <source>
        <dbReference type="SAM" id="Phobius"/>
    </source>
</evidence>
<evidence type="ECO:0000313" key="24">
    <source>
        <dbReference type="Proteomes" id="UP000294933"/>
    </source>
</evidence>
<evidence type="ECO:0000256" key="13">
    <source>
        <dbReference type="ARBA" id="ARBA00023002"/>
    </source>
</evidence>
<evidence type="ECO:0000256" key="2">
    <source>
        <dbReference type="ARBA" id="ARBA00004991"/>
    </source>
</evidence>
<comment type="pathway">
    <text evidence="3">Lipid metabolism.</text>
</comment>
<evidence type="ECO:0000256" key="5">
    <source>
        <dbReference type="ARBA" id="ARBA00022516"/>
    </source>
</evidence>
<dbReference type="InterPro" id="IPR018506">
    <property type="entry name" value="Cyt_B5_heme-BS"/>
</dbReference>
<dbReference type="Proteomes" id="UP000294933">
    <property type="component" value="Unassembled WGS sequence"/>
</dbReference>
<dbReference type="PANTHER" id="PTHR12863:SF1">
    <property type="entry name" value="FATTY ACID 2-HYDROXYLASE"/>
    <property type="match status" value="1"/>
</dbReference>
<gene>
    <name evidence="23" type="ORF">BD410DRAFT_813989</name>
</gene>
<dbReference type="PROSITE" id="PS50255">
    <property type="entry name" value="CYTOCHROME_B5_2"/>
    <property type="match status" value="1"/>
</dbReference>
<keyword evidence="13 18" id="KW-0560">Oxidoreductase</keyword>
<evidence type="ECO:0000256" key="6">
    <source>
        <dbReference type="ARBA" id="ARBA00022617"/>
    </source>
</evidence>
<dbReference type="EC" id="1.-.-.-" evidence="18"/>
<keyword evidence="6 20" id="KW-0349">Heme</keyword>
<evidence type="ECO:0000256" key="7">
    <source>
        <dbReference type="ARBA" id="ARBA00022692"/>
    </source>
</evidence>
<evidence type="ECO:0000256" key="9">
    <source>
        <dbReference type="ARBA" id="ARBA00022824"/>
    </source>
</evidence>
<evidence type="ECO:0000256" key="4">
    <source>
        <dbReference type="ARBA" id="ARBA00005747"/>
    </source>
</evidence>
<feature type="transmembrane region" description="Helical" evidence="21">
    <location>
        <begin position="304"/>
        <end position="324"/>
    </location>
</feature>
<proteinExistence type="inferred from homology"/>
<dbReference type="AlphaFoldDB" id="A0A4Y7QCM8"/>
<keyword evidence="10 18" id="KW-0276">Fatty acid metabolism</keyword>
<dbReference type="InterPro" id="IPR014430">
    <property type="entry name" value="Scs7"/>
</dbReference>
<keyword evidence="5 18" id="KW-0444">Lipid biosynthesis</keyword>
<protein>
    <recommendedName>
        <fullName evidence="18">Ceramide very long chain fatty acid hydroxylase</fullName>
        <ecNumber evidence="18">1.-.-.-</ecNumber>
    </recommendedName>
</protein>
<comment type="pathway">
    <text evidence="2">Sphingolipid metabolism.</text>
</comment>
<evidence type="ECO:0000256" key="19">
    <source>
        <dbReference type="PIRSR" id="PIRSR005149-1"/>
    </source>
</evidence>
<evidence type="ECO:0000256" key="11">
    <source>
        <dbReference type="ARBA" id="ARBA00022833"/>
    </source>
</evidence>
<keyword evidence="14 18" id="KW-0408">Iron</keyword>
<dbReference type="Pfam" id="PF04116">
    <property type="entry name" value="FA_hydroxylase"/>
    <property type="match status" value="1"/>
</dbReference>
<keyword evidence="17 18" id="KW-0275">Fatty acid biosynthesis</keyword>
<keyword evidence="12 21" id="KW-1133">Transmembrane helix</keyword>
<keyword evidence="15 18" id="KW-0443">Lipid metabolism</keyword>
<feature type="binding site" evidence="19">
    <location>
        <position position="344"/>
    </location>
    <ligand>
        <name>Zn(2+)</name>
        <dbReference type="ChEBI" id="CHEBI:29105"/>
        <label>1</label>
    </ligand>
</feature>
<dbReference type="Gene3D" id="3.10.120.10">
    <property type="entry name" value="Cytochrome b5-like heme/steroid binding domain"/>
    <property type="match status" value="1"/>
</dbReference>
<evidence type="ECO:0000259" key="22">
    <source>
        <dbReference type="PROSITE" id="PS50255"/>
    </source>
</evidence>
<dbReference type="InterPro" id="IPR036400">
    <property type="entry name" value="Cyt_B5-like_heme/steroid_sf"/>
</dbReference>
<evidence type="ECO:0000256" key="14">
    <source>
        <dbReference type="ARBA" id="ARBA00023004"/>
    </source>
</evidence>
<dbReference type="GO" id="GO:0005789">
    <property type="term" value="C:endoplasmic reticulum membrane"/>
    <property type="evidence" value="ECO:0007669"/>
    <property type="project" value="UniProtKB-SubCell"/>
</dbReference>
<dbReference type="EMBL" id="ML170166">
    <property type="protein sequence ID" value="TDL24600.1"/>
    <property type="molecule type" value="Genomic_DNA"/>
</dbReference>
<feature type="binding site" evidence="19">
    <location>
        <position position="263"/>
    </location>
    <ligand>
        <name>Zn(2+)</name>
        <dbReference type="ChEBI" id="CHEBI:29105"/>
        <label>1</label>
    </ligand>
</feature>
<feature type="binding site" evidence="19">
    <location>
        <position position="266"/>
    </location>
    <ligand>
        <name>Zn(2+)</name>
        <dbReference type="ChEBI" id="CHEBI:29105"/>
        <label>1</label>
    </ligand>
</feature>
<sequence>MSKRIRIFTAADVASHNSRSSCWVSRGGKVYDVTGFLADHPGGDDMILKHAGQDLDGVMEDKDEHEHSDSAFEMLAEYVIGKIGTQDTIVRDDWVAEDDFHPEDTDVHADYEKNEFLDLSKPLLRQVWEGNFSKSYYLQQVHQPRHLTGTARLFGPDVLEVFTRTVWYVVPIFWLPIASYLFLRSAIAFSRPLPNFFVDPLLPFTTPFLSSITTDAFIKTTLCFFFGNFVWTLLEYGFHRFLFHIDELLPDRPVFLVIHFLTHGIHHYLPMDGLRLVMPPALFSALAFPMTRLAYALFPTPMANGIISGSFAFYVIYDCMHYALHHTQLPQYMREMKKYHLAHHYKNFELGFGVTSKIWDYVFHTALPV</sequence>
<comment type="function">
    <text evidence="18">Ceramide hydroxylase involved in the hydroxylation of sphingolipid-associated very long chain fatty acids. Postulated to hydroxylate the very long chain fatty acid of dihydroceramides and phytoceramides at C-2.</text>
</comment>
<evidence type="ECO:0000256" key="10">
    <source>
        <dbReference type="ARBA" id="ARBA00022832"/>
    </source>
</evidence>
<dbReference type="PRINTS" id="PR00363">
    <property type="entry name" value="CYTOCHROMEB5"/>
</dbReference>
<feature type="binding site" evidence="19">
    <location>
        <position position="343"/>
    </location>
    <ligand>
        <name>Zn(2+)</name>
        <dbReference type="ChEBI" id="CHEBI:29105"/>
        <label>1</label>
    </ligand>
</feature>
<dbReference type="SUPFAM" id="SSF55856">
    <property type="entry name" value="Cytochrome b5-like heme/steroid binding domain"/>
    <property type="match status" value="1"/>
</dbReference>
<feature type="transmembrane region" description="Helical" evidence="21">
    <location>
        <begin position="216"/>
        <end position="234"/>
    </location>
</feature>
<organism evidence="23 24">
    <name type="scientific">Rickenella mellea</name>
    <dbReference type="NCBI Taxonomy" id="50990"/>
    <lineage>
        <taxon>Eukaryota</taxon>
        <taxon>Fungi</taxon>
        <taxon>Dikarya</taxon>
        <taxon>Basidiomycota</taxon>
        <taxon>Agaricomycotina</taxon>
        <taxon>Agaricomycetes</taxon>
        <taxon>Hymenochaetales</taxon>
        <taxon>Rickenellaceae</taxon>
        <taxon>Rickenella</taxon>
    </lineage>
</organism>
<evidence type="ECO:0000256" key="17">
    <source>
        <dbReference type="ARBA" id="ARBA00023160"/>
    </source>
</evidence>
<dbReference type="PIRSF" id="PIRSF005149">
    <property type="entry name" value="IPC-B_HD"/>
    <property type="match status" value="1"/>
</dbReference>
<evidence type="ECO:0000256" key="18">
    <source>
        <dbReference type="PIRNR" id="PIRNR005149"/>
    </source>
</evidence>
<feature type="binding site" evidence="19">
    <location>
        <position position="325"/>
    </location>
    <ligand>
        <name>Zn(2+)</name>
        <dbReference type="ChEBI" id="CHEBI:29105"/>
        <label>1</label>
    </ligand>
</feature>
<reference evidence="23 24" key="1">
    <citation type="submission" date="2018-06" db="EMBL/GenBank/DDBJ databases">
        <title>A transcriptomic atlas of mushroom development highlights an independent origin of complex multicellularity.</title>
        <authorList>
            <consortium name="DOE Joint Genome Institute"/>
            <person name="Krizsan K."/>
            <person name="Almasi E."/>
            <person name="Merenyi Z."/>
            <person name="Sahu N."/>
            <person name="Viragh M."/>
            <person name="Koszo T."/>
            <person name="Mondo S."/>
            <person name="Kiss B."/>
            <person name="Balint B."/>
            <person name="Kues U."/>
            <person name="Barry K."/>
            <person name="Hegedus J.C."/>
            <person name="Henrissat B."/>
            <person name="Johnson J."/>
            <person name="Lipzen A."/>
            <person name="Ohm R."/>
            <person name="Nagy I."/>
            <person name="Pangilinan J."/>
            <person name="Yan J."/>
            <person name="Xiong Y."/>
            <person name="Grigoriev I.V."/>
            <person name="Hibbett D.S."/>
            <person name="Nagy L.G."/>
        </authorList>
    </citation>
    <scope>NUCLEOTIDE SEQUENCE [LARGE SCALE GENOMIC DNA]</scope>
    <source>
        <strain evidence="23 24">SZMC22713</strain>
    </source>
</reference>
<dbReference type="Pfam" id="PF00173">
    <property type="entry name" value="Cyt-b5"/>
    <property type="match status" value="1"/>
</dbReference>
<keyword evidence="7 21" id="KW-0812">Transmembrane</keyword>
<evidence type="ECO:0000256" key="20">
    <source>
        <dbReference type="PIRSR" id="PIRSR005149-50"/>
    </source>
</evidence>
<comment type="cofactor">
    <cofactor evidence="20">
        <name>Fe cation</name>
        <dbReference type="ChEBI" id="CHEBI:24875"/>
    </cofactor>
</comment>
<feature type="domain" description="Cytochrome b5 heme-binding" evidence="22">
    <location>
        <begin position="5"/>
        <end position="84"/>
    </location>
</feature>
<dbReference type="VEuPathDB" id="FungiDB:BD410DRAFT_813989"/>
<feature type="binding site" description="axial binding residue" evidence="20">
    <location>
        <position position="40"/>
    </location>
    <ligand>
        <name>heme</name>
        <dbReference type="ChEBI" id="CHEBI:30413"/>
    </ligand>
    <ligandPart>
        <name>Fe</name>
        <dbReference type="ChEBI" id="CHEBI:18248"/>
    </ligandPart>
</feature>
<keyword evidence="8 18" id="KW-0479">Metal-binding</keyword>
<evidence type="ECO:0000256" key="3">
    <source>
        <dbReference type="ARBA" id="ARBA00005189"/>
    </source>
</evidence>
<comment type="similarity">
    <text evidence="4 18">Belongs to the sterol desaturase family. SCS7 subfamily.</text>
</comment>
<dbReference type="PANTHER" id="PTHR12863">
    <property type="entry name" value="FATTY ACID HYDROXYLASE"/>
    <property type="match status" value="1"/>
</dbReference>
<feature type="binding site" evidence="19">
    <location>
        <position position="321"/>
    </location>
    <ligand>
        <name>Zn(2+)</name>
        <dbReference type="ChEBI" id="CHEBI:29105"/>
        <label>1</label>
    </ligand>
</feature>
<feature type="binding site" description="axial binding residue" evidence="20">
    <location>
        <position position="67"/>
    </location>
    <ligand>
        <name>heme</name>
        <dbReference type="ChEBI" id="CHEBI:30413"/>
    </ligand>
    <ligandPart>
        <name>Fe</name>
        <dbReference type="ChEBI" id="CHEBI:18248"/>
    </ligandPart>
</feature>
<evidence type="ECO:0000256" key="12">
    <source>
        <dbReference type="ARBA" id="ARBA00022989"/>
    </source>
</evidence>
<dbReference type="GO" id="GO:0006633">
    <property type="term" value="P:fatty acid biosynthetic process"/>
    <property type="evidence" value="ECO:0007669"/>
    <property type="project" value="UniProtKB-KW"/>
</dbReference>
<feature type="binding site" evidence="19">
    <location>
        <position position="244"/>
    </location>
    <ligand>
        <name>Zn(2+)</name>
        <dbReference type="ChEBI" id="CHEBI:29105"/>
        <label>1</label>
    </ligand>
</feature>
<comment type="cofactor">
    <cofactor evidence="18 19">
        <name>Zn(2+)</name>
        <dbReference type="ChEBI" id="CHEBI:29105"/>
    </cofactor>
    <text evidence="18 19">Binds 2 Zn(2+) ions per subunit that likely form a catalytic dimetal center.</text>
</comment>
<dbReference type="InterPro" id="IPR006694">
    <property type="entry name" value="Fatty_acid_hydroxylase"/>
</dbReference>
<keyword evidence="9 18" id="KW-0256">Endoplasmic reticulum</keyword>
<evidence type="ECO:0000313" key="23">
    <source>
        <dbReference type="EMBL" id="TDL24600.1"/>
    </source>
</evidence>
<keyword evidence="11 19" id="KW-0862">Zinc</keyword>
<dbReference type="GO" id="GO:0005506">
    <property type="term" value="F:iron ion binding"/>
    <property type="evidence" value="ECO:0007669"/>
    <property type="project" value="UniProtKB-UniRule"/>
</dbReference>
<feature type="transmembrane region" description="Helical" evidence="21">
    <location>
        <begin position="166"/>
        <end position="183"/>
    </location>
</feature>
<dbReference type="GO" id="GO:0080132">
    <property type="term" value="F:fatty acid 2-hydroxylase activity"/>
    <property type="evidence" value="ECO:0007669"/>
    <property type="project" value="InterPro"/>
</dbReference>
<dbReference type="InterPro" id="IPR001199">
    <property type="entry name" value="Cyt_B5-like_heme/steroid-bd"/>
</dbReference>
<comment type="subcellular location">
    <subcellularLocation>
        <location evidence="1">Endoplasmic reticulum membrane</location>
        <topology evidence="1">Multi-pass membrane protein</topology>
    </subcellularLocation>
</comment>
<feature type="binding site" evidence="19">
    <location>
        <position position="340"/>
    </location>
    <ligand>
        <name>Zn(2+)</name>
        <dbReference type="ChEBI" id="CHEBI:29105"/>
        <label>1</label>
    </ligand>
</feature>
<dbReference type="STRING" id="50990.A0A4Y7QCM8"/>
<keyword evidence="24" id="KW-1185">Reference proteome</keyword>
<evidence type="ECO:0000256" key="16">
    <source>
        <dbReference type="ARBA" id="ARBA00023136"/>
    </source>
</evidence>
<dbReference type="OrthoDB" id="2204368at2759"/>
<evidence type="ECO:0000256" key="15">
    <source>
        <dbReference type="ARBA" id="ARBA00023098"/>
    </source>
</evidence>
<keyword evidence="16 18" id="KW-0472">Membrane</keyword>
<dbReference type="PROSITE" id="PS00191">
    <property type="entry name" value="CYTOCHROME_B5_1"/>
    <property type="match status" value="1"/>
</dbReference>